<evidence type="ECO:0000313" key="2">
    <source>
        <dbReference type="Proteomes" id="UP000814033"/>
    </source>
</evidence>
<reference evidence="1" key="2">
    <citation type="journal article" date="2022" name="New Phytol.">
        <title>Evolutionary transition to the ectomycorrhizal habit in the genomes of a hyperdiverse lineage of mushroom-forming fungi.</title>
        <authorList>
            <person name="Looney B."/>
            <person name="Miyauchi S."/>
            <person name="Morin E."/>
            <person name="Drula E."/>
            <person name="Courty P.E."/>
            <person name="Kohler A."/>
            <person name="Kuo A."/>
            <person name="LaButti K."/>
            <person name="Pangilinan J."/>
            <person name="Lipzen A."/>
            <person name="Riley R."/>
            <person name="Andreopoulos W."/>
            <person name="He G."/>
            <person name="Johnson J."/>
            <person name="Nolan M."/>
            <person name="Tritt A."/>
            <person name="Barry K.W."/>
            <person name="Grigoriev I.V."/>
            <person name="Nagy L.G."/>
            <person name="Hibbett D."/>
            <person name="Henrissat B."/>
            <person name="Matheny P.B."/>
            <person name="Labbe J."/>
            <person name="Martin F.M."/>
        </authorList>
    </citation>
    <scope>NUCLEOTIDE SEQUENCE</scope>
    <source>
        <strain evidence="1">FP105234-sp</strain>
    </source>
</reference>
<comment type="caution">
    <text evidence="1">The sequence shown here is derived from an EMBL/GenBank/DDBJ whole genome shotgun (WGS) entry which is preliminary data.</text>
</comment>
<dbReference type="Proteomes" id="UP000814033">
    <property type="component" value="Unassembled WGS sequence"/>
</dbReference>
<dbReference type="EMBL" id="MU275846">
    <property type="protein sequence ID" value="KAI0052380.1"/>
    <property type="molecule type" value="Genomic_DNA"/>
</dbReference>
<name>A0ACB8S8Y1_9AGAM</name>
<evidence type="ECO:0000313" key="1">
    <source>
        <dbReference type="EMBL" id="KAI0052380.1"/>
    </source>
</evidence>
<keyword evidence="2" id="KW-1185">Reference proteome</keyword>
<protein>
    <submittedName>
        <fullName evidence="1">Uncharacterized protein</fullName>
    </submittedName>
</protein>
<proteinExistence type="predicted"/>
<accession>A0ACB8S8Y1</accession>
<reference evidence="1" key="1">
    <citation type="submission" date="2021-02" db="EMBL/GenBank/DDBJ databases">
        <authorList>
            <consortium name="DOE Joint Genome Institute"/>
            <person name="Ahrendt S."/>
            <person name="Looney B.P."/>
            <person name="Miyauchi S."/>
            <person name="Morin E."/>
            <person name="Drula E."/>
            <person name="Courty P.E."/>
            <person name="Chicoki N."/>
            <person name="Fauchery L."/>
            <person name="Kohler A."/>
            <person name="Kuo A."/>
            <person name="Labutti K."/>
            <person name="Pangilinan J."/>
            <person name="Lipzen A."/>
            <person name="Riley R."/>
            <person name="Andreopoulos W."/>
            <person name="He G."/>
            <person name="Johnson J."/>
            <person name="Barry K.W."/>
            <person name="Grigoriev I.V."/>
            <person name="Nagy L."/>
            <person name="Hibbett D."/>
            <person name="Henrissat B."/>
            <person name="Matheny P.B."/>
            <person name="Labbe J."/>
            <person name="Martin F."/>
        </authorList>
    </citation>
    <scope>NUCLEOTIDE SEQUENCE</scope>
    <source>
        <strain evidence="1">FP105234-sp</strain>
    </source>
</reference>
<sequence length="646" mass="70297">MPRIVRPLLASLTFLSGSLLAFAATDASDPCAKIGGLTFAAAADVIACQKSFPFNETIRQNVMATVSGVFDFYTFEDYYLNSPPPFQESTTNIPADLARLKGAHFATDYDFNLALWDFTTQLNDGHTRWFPSCYNAYQNLLPAPIVILDRGVFIVPDLVEFVPLVGSGYTDLLDSIGFNWQRLAGATVLSIAGLSPFDYIDNIATTVSGNYLDHGVRVNSVVSSYRISGTDFSQRFGDLAGPSFITQTSLTMTVIPVNSTKPESVTIPFVSAFAGNPFTDQASYWANNCAANEDTNGVDRRVSSQVTQGPLKQRLQPIAKIVDLAPKQAVGLPGPFIPTLPQVNGSTGVIKSYILDDKKTGVMFIGSFEGDFVQFQTDTVAAINQFKASGVTNLLIDITNNGGGFVCLGLFLHQYLAGSNIGYPGFQSSMRANPLAQKIVAADVAQGIDDTLAFYGANNWAFFNNTPFPADFNYMKPPAPNVVNGISDPTSQRFFDICTPFNVDVPPTPPFDLKNVAIVGNGNCASTCSLFTTLMNEKHNTRSAVFGGKPGEQVQFKGMAGNQVLEWADLDSEIKTAGVKNDPLAPPDLLVDGNMRVNWRTAWSFFDESKPIAYVSELPTFRFAYTKDTYNNPQNLWAFAAKVFFH</sequence>
<gene>
    <name evidence="1" type="ORF">FA95DRAFT_1392982</name>
</gene>
<organism evidence="1 2">
    <name type="scientific">Auriscalpium vulgare</name>
    <dbReference type="NCBI Taxonomy" id="40419"/>
    <lineage>
        <taxon>Eukaryota</taxon>
        <taxon>Fungi</taxon>
        <taxon>Dikarya</taxon>
        <taxon>Basidiomycota</taxon>
        <taxon>Agaricomycotina</taxon>
        <taxon>Agaricomycetes</taxon>
        <taxon>Russulales</taxon>
        <taxon>Auriscalpiaceae</taxon>
        <taxon>Auriscalpium</taxon>
    </lineage>
</organism>